<protein>
    <submittedName>
        <fullName evidence="1">Uncharacterized protein</fullName>
    </submittedName>
</protein>
<dbReference type="EMBL" id="RWIC01000866">
    <property type="protein sequence ID" value="TKC39500.1"/>
    <property type="molecule type" value="Genomic_DNA"/>
</dbReference>
<gene>
    <name evidence="1" type="ORF">EI555_016146</name>
</gene>
<proteinExistence type="predicted"/>
<feature type="non-terminal residue" evidence="1">
    <location>
        <position position="473"/>
    </location>
</feature>
<name>A0A4V5P907_MONMO</name>
<reference evidence="2" key="1">
    <citation type="journal article" date="2019" name="IScience">
        <title>Narwhal Genome Reveals Long-Term Low Genetic Diversity despite Current Large Abundance Size.</title>
        <authorList>
            <person name="Westbury M.V."/>
            <person name="Petersen B."/>
            <person name="Garde E."/>
            <person name="Heide-Jorgensen M.P."/>
            <person name="Lorenzen E.D."/>
        </authorList>
    </citation>
    <scope>NUCLEOTIDE SEQUENCE [LARGE SCALE GENOMIC DNA]</scope>
</reference>
<accession>A0A4V5P907</accession>
<comment type="caution">
    <text evidence="1">The sequence shown here is derived from an EMBL/GenBank/DDBJ whole genome shotgun (WGS) entry which is preliminary data.</text>
</comment>
<sequence>LFKILKGVSAVATGKPPHPFFTCKQKRNLLFAPGFCRAACFGTEELQGPQPGGMCKASPLMQRVRSVLPQGSTAHAQMRDTEHERRLDYNKDNHSCIFVSIRTSGSLGRINEESCDYKLNNVCKIRNMQKGYYFDEGITLCLSRQISTCVAITLGGTLYILHLQADIYYEDLKEFIGIKATCKVLGSRNEVALYEKLAMTPRRELGNGSGREETILIKSQAIKEVKLELHETEATQGYDALFSSARIVLFLFDMQCLTCYCSQEMKDVQKKTKRGGMSFGIYDKNLNIRYDSEYENTFQENQELRLLKVFTDIVNEGQVNITRDEVRKPSGLLEDPYVILPEKQHCDICCENPHSSQKKKKTCAKGRGGEVRGQVHMPLANAQEALGVCGAEEPSAGHANWNVKVNLQCTELEMCYLQTIYAWLKPWANEFGQNPVGYGVSDASDLHVQASHKVTSRTLSYSANCRKDGFEKL</sequence>
<feature type="non-terminal residue" evidence="1">
    <location>
        <position position="1"/>
    </location>
</feature>
<dbReference type="AlphaFoldDB" id="A0A4V5P907"/>
<evidence type="ECO:0000313" key="2">
    <source>
        <dbReference type="Proteomes" id="UP000308365"/>
    </source>
</evidence>
<organism evidence="1 2">
    <name type="scientific">Monodon monoceros</name>
    <name type="common">Narwhal</name>
    <name type="synonym">Ceratodon monodon</name>
    <dbReference type="NCBI Taxonomy" id="40151"/>
    <lineage>
        <taxon>Eukaryota</taxon>
        <taxon>Metazoa</taxon>
        <taxon>Chordata</taxon>
        <taxon>Craniata</taxon>
        <taxon>Vertebrata</taxon>
        <taxon>Euteleostomi</taxon>
        <taxon>Mammalia</taxon>
        <taxon>Eutheria</taxon>
        <taxon>Laurasiatheria</taxon>
        <taxon>Artiodactyla</taxon>
        <taxon>Whippomorpha</taxon>
        <taxon>Cetacea</taxon>
        <taxon>Odontoceti</taxon>
        <taxon>Monodontidae</taxon>
        <taxon>Monodon</taxon>
    </lineage>
</organism>
<evidence type="ECO:0000313" key="1">
    <source>
        <dbReference type="EMBL" id="TKC39500.1"/>
    </source>
</evidence>
<dbReference type="Proteomes" id="UP000308365">
    <property type="component" value="Unassembled WGS sequence"/>
</dbReference>